<organism evidence="1 2">
    <name type="scientific">Pogonophryne albipinna</name>
    <dbReference type="NCBI Taxonomy" id="1090488"/>
    <lineage>
        <taxon>Eukaryota</taxon>
        <taxon>Metazoa</taxon>
        <taxon>Chordata</taxon>
        <taxon>Craniata</taxon>
        <taxon>Vertebrata</taxon>
        <taxon>Euteleostomi</taxon>
        <taxon>Actinopterygii</taxon>
        <taxon>Neopterygii</taxon>
        <taxon>Teleostei</taxon>
        <taxon>Neoteleostei</taxon>
        <taxon>Acanthomorphata</taxon>
        <taxon>Eupercaria</taxon>
        <taxon>Perciformes</taxon>
        <taxon>Notothenioidei</taxon>
        <taxon>Pogonophryne</taxon>
    </lineage>
</organism>
<gene>
    <name evidence="1" type="ORF">JOQ06_009099</name>
</gene>
<comment type="caution">
    <text evidence="1">The sequence shown here is derived from an EMBL/GenBank/DDBJ whole genome shotgun (WGS) entry which is preliminary data.</text>
</comment>
<protein>
    <submittedName>
        <fullName evidence="1">Uncharacterized protein</fullName>
    </submittedName>
</protein>
<name>A0AAD6FTY6_9TELE</name>
<dbReference type="AlphaFoldDB" id="A0AAD6FTY6"/>
<feature type="non-terminal residue" evidence="1">
    <location>
        <position position="162"/>
    </location>
</feature>
<reference evidence="1" key="1">
    <citation type="submission" date="2022-11" db="EMBL/GenBank/DDBJ databases">
        <title>Chromosome-level genome of Pogonophryne albipinna.</title>
        <authorList>
            <person name="Jo E."/>
        </authorList>
    </citation>
    <scope>NUCLEOTIDE SEQUENCE</scope>
    <source>
        <strain evidence="1">SGF0006</strain>
        <tissue evidence="1">Muscle</tissue>
    </source>
</reference>
<evidence type="ECO:0000313" key="2">
    <source>
        <dbReference type="Proteomes" id="UP001219934"/>
    </source>
</evidence>
<accession>A0AAD6FTY6</accession>
<dbReference type="Proteomes" id="UP001219934">
    <property type="component" value="Unassembled WGS sequence"/>
</dbReference>
<sequence length="162" mass="17627">MQQERLSSQDAAGEAVVPGCCRRGCRPRMQQERLSSQDAAGEAVVPGCSRRGCPPRMQQGVTAEDMILLLASMGEDFVLPLLDMRCAAAEAVLPGCNRRVCPPRMQQQRLSSQDVAGRHSRGYDLTARLDGGRFCAAPLGYEDMILLLASMGEDFVLPLLDM</sequence>
<evidence type="ECO:0000313" key="1">
    <source>
        <dbReference type="EMBL" id="KAJ4947057.1"/>
    </source>
</evidence>
<proteinExistence type="predicted"/>
<dbReference type="EMBL" id="JAPTMU010000002">
    <property type="protein sequence ID" value="KAJ4947057.1"/>
    <property type="molecule type" value="Genomic_DNA"/>
</dbReference>
<keyword evidence="2" id="KW-1185">Reference proteome</keyword>